<keyword evidence="2" id="KW-1185">Reference proteome</keyword>
<accession>A0ACB6Z4Z5</accession>
<evidence type="ECO:0000313" key="1">
    <source>
        <dbReference type="EMBL" id="KAF9644609.1"/>
    </source>
</evidence>
<gene>
    <name evidence="1" type="ORF">BDM02DRAFT_3190436</name>
</gene>
<comment type="caution">
    <text evidence="1">The sequence shown here is derived from an EMBL/GenBank/DDBJ whole genome shotgun (WGS) entry which is preliminary data.</text>
</comment>
<reference evidence="1" key="2">
    <citation type="journal article" date="2020" name="Nat. Commun.">
        <title>Large-scale genome sequencing of mycorrhizal fungi provides insights into the early evolution of symbiotic traits.</title>
        <authorList>
            <person name="Miyauchi S."/>
            <person name="Kiss E."/>
            <person name="Kuo A."/>
            <person name="Drula E."/>
            <person name="Kohler A."/>
            <person name="Sanchez-Garcia M."/>
            <person name="Morin E."/>
            <person name="Andreopoulos B."/>
            <person name="Barry K.W."/>
            <person name="Bonito G."/>
            <person name="Buee M."/>
            <person name="Carver A."/>
            <person name="Chen C."/>
            <person name="Cichocki N."/>
            <person name="Clum A."/>
            <person name="Culley D."/>
            <person name="Crous P.W."/>
            <person name="Fauchery L."/>
            <person name="Girlanda M."/>
            <person name="Hayes R.D."/>
            <person name="Keri Z."/>
            <person name="LaButti K."/>
            <person name="Lipzen A."/>
            <person name="Lombard V."/>
            <person name="Magnuson J."/>
            <person name="Maillard F."/>
            <person name="Murat C."/>
            <person name="Nolan M."/>
            <person name="Ohm R.A."/>
            <person name="Pangilinan J."/>
            <person name="Pereira M.F."/>
            <person name="Perotto S."/>
            <person name="Peter M."/>
            <person name="Pfister S."/>
            <person name="Riley R."/>
            <person name="Sitrit Y."/>
            <person name="Stielow J.B."/>
            <person name="Szollosi G."/>
            <person name="Zifcakova L."/>
            <person name="Stursova M."/>
            <person name="Spatafora J.W."/>
            <person name="Tedersoo L."/>
            <person name="Vaario L.M."/>
            <person name="Yamada A."/>
            <person name="Yan M."/>
            <person name="Wang P."/>
            <person name="Xu J."/>
            <person name="Bruns T."/>
            <person name="Baldrian P."/>
            <person name="Vilgalys R."/>
            <person name="Dunand C."/>
            <person name="Henrissat B."/>
            <person name="Grigoriev I.V."/>
            <person name="Hibbett D."/>
            <person name="Nagy L.G."/>
            <person name="Martin F.M."/>
        </authorList>
    </citation>
    <scope>NUCLEOTIDE SEQUENCE</scope>
    <source>
        <strain evidence="1">P2</strain>
    </source>
</reference>
<dbReference type="Proteomes" id="UP000886501">
    <property type="component" value="Unassembled WGS sequence"/>
</dbReference>
<evidence type="ECO:0000313" key="2">
    <source>
        <dbReference type="Proteomes" id="UP000886501"/>
    </source>
</evidence>
<name>A0ACB6Z4Z5_THEGA</name>
<reference evidence="1" key="1">
    <citation type="submission" date="2019-10" db="EMBL/GenBank/DDBJ databases">
        <authorList>
            <consortium name="DOE Joint Genome Institute"/>
            <person name="Kuo A."/>
            <person name="Miyauchi S."/>
            <person name="Kiss E."/>
            <person name="Drula E."/>
            <person name="Kohler A."/>
            <person name="Sanchez-Garcia M."/>
            <person name="Andreopoulos B."/>
            <person name="Barry K.W."/>
            <person name="Bonito G."/>
            <person name="Buee M."/>
            <person name="Carver A."/>
            <person name="Chen C."/>
            <person name="Cichocki N."/>
            <person name="Clum A."/>
            <person name="Culley D."/>
            <person name="Crous P.W."/>
            <person name="Fauchery L."/>
            <person name="Girlanda M."/>
            <person name="Hayes R."/>
            <person name="Keri Z."/>
            <person name="Labutti K."/>
            <person name="Lipzen A."/>
            <person name="Lombard V."/>
            <person name="Magnuson J."/>
            <person name="Maillard F."/>
            <person name="Morin E."/>
            <person name="Murat C."/>
            <person name="Nolan M."/>
            <person name="Ohm R."/>
            <person name="Pangilinan J."/>
            <person name="Pereira M."/>
            <person name="Perotto S."/>
            <person name="Peter M."/>
            <person name="Riley R."/>
            <person name="Sitrit Y."/>
            <person name="Stielow B."/>
            <person name="Szollosi G."/>
            <person name="Zifcakova L."/>
            <person name="Stursova M."/>
            <person name="Spatafora J.W."/>
            <person name="Tedersoo L."/>
            <person name="Vaario L.-M."/>
            <person name="Yamada A."/>
            <person name="Yan M."/>
            <person name="Wang P."/>
            <person name="Xu J."/>
            <person name="Bruns T."/>
            <person name="Baldrian P."/>
            <person name="Vilgalys R."/>
            <person name="Henrissat B."/>
            <person name="Grigoriev I.V."/>
            <person name="Hibbett D."/>
            <person name="Nagy L.G."/>
            <person name="Martin F.M."/>
        </authorList>
    </citation>
    <scope>NUCLEOTIDE SEQUENCE</scope>
    <source>
        <strain evidence="1">P2</strain>
    </source>
</reference>
<organism evidence="1 2">
    <name type="scientific">Thelephora ganbajun</name>
    <name type="common">Ganba fungus</name>
    <dbReference type="NCBI Taxonomy" id="370292"/>
    <lineage>
        <taxon>Eukaryota</taxon>
        <taxon>Fungi</taxon>
        <taxon>Dikarya</taxon>
        <taxon>Basidiomycota</taxon>
        <taxon>Agaricomycotina</taxon>
        <taxon>Agaricomycetes</taxon>
        <taxon>Thelephorales</taxon>
        <taxon>Thelephoraceae</taxon>
        <taxon>Thelephora</taxon>
    </lineage>
</organism>
<sequence>MPHFTLADINHLHLASAASTRANQVVSKANGTVIIDGVLDDDRLTVSLRSPDSRRTLLERLCVRFNARELPKISGLPDHTNRFCDVSAGETSEGLGLVIESHRCYSADSQGNASVIKRFYRHALVCSGLAHANIVPFLGVFSSNKFPYACVFESMGTESLVQYLASNPCTSRLKLLVEVARGLQHIHDLDIVHGSIRGANIHVDDRGTARIAGFASATVILQPDIALEDVDDSVESNVSRWCSPEILHPAGLGLTKARTTKASDIYSFGMLAFEIFSGRVPFYDRTDTAAVVTVITTDERPSRPAHQQLFDQLWEMMETCWRKDPSQRPTIVEVVTFLEKFHRFRS</sequence>
<dbReference type="EMBL" id="MU118128">
    <property type="protein sequence ID" value="KAF9644609.1"/>
    <property type="molecule type" value="Genomic_DNA"/>
</dbReference>
<proteinExistence type="predicted"/>
<protein>
    <submittedName>
        <fullName evidence="1">Kinase-like protein</fullName>
    </submittedName>
</protein>